<dbReference type="Proteomes" id="UP001060215">
    <property type="component" value="Chromosome 5"/>
</dbReference>
<accession>A0ACC0HCI4</accession>
<dbReference type="EMBL" id="CM045762">
    <property type="protein sequence ID" value="KAI8010684.1"/>
    <property type="molecule type" value="Genomic_DNA"/>
</dbReference>
<evidence type="ECO:0000313" key="1">
    <source>
        <dbReference type="EMBL" id="KAI8010684.1"/>
    </source>
</evidence>
<proteinExistence type="predicted"/>
<protein>
    <submittedName>
        <fullName evidence="1">Uncharacterized protein</fullName>
    </submittedName>
</protein>
<reference evidence="1 2" key="1">
    <citation type="journal article" date="2022" name="Plant J.">
        <title>Chromosome-level genome of Camellia lanceoleosa provides a valuable resource for understanding genome evolution and self-incompatibility.</title>
        <authorList>
            <person name="Gong W."/>
            <person name="Xiao S."/>
            <person name="Wang L."/>
            <person name="Liao Z."/>
            <person name="Chang Y."/>
            <person name="Mo W."/>
            <person name="Hu G."/>
            <person name="Li W."/>
            <person name="Zhao G."/>
            <person name="Zhu H."/>
            <person name="Hu X."/>
            <person name="Ji K."/>
            <person name="Xiang X."/>
            <person name="Song Q."/>
            <person name="Yuan D."/>
            <person name="Jin S."/>
            <person name="Zhang L."/>
        </authorList>
    </citation>
    <scope>NUCLEOTIDE SEQUENCE [LARGE SCALE GENOMIC DNA]</scope>
    <source>
        <strain evidence="1">SQ_2022a</strain>
    </source>
</reference>
<name>A0ACC0HCI4_9ERIC</name>
<organism evidence="1 2">
    <name type="scientific">Camellia lanceoleosa</name>
    <dbReference type="NCBI Taxonomy" id="1840588"/>
    <lineage>
        <taxon>Eukaryota</taxon>
        <taxon>Viridiplantae</taxon>
        <taxon>Streptophyta</taxon>
        <taxon>Embryophyta</taxon>
        <taxon>Tracheophyta</taxon>
        <taxon>Spermatophyta</taxon>
        <taxon>Magnoliopsida</taxon>
        <taxon>eudicotyledons</taxon>
        <taxon>Gunneridae</taxon>
        <taxon>Pentapetalae</taxon>
        <taxon>asterids</taxon>
        <taxon>Ericales</taxon>
        <taxon>Theaceae</taxon>
        <taxon>Camellia</taxon>
    </lineage>
</organism>
<comment type="caution">
    <text evidence="1">The sequence shown here is derived from an EMBL/GenBank/DDBJ whole genome shotgun (WGS) entry which is preliminary data.</text>
</comment>
<gene>
    <name evidence="1" type="ORF">LOK49_LG06G03066</name>
</gene>
<keyword evidence="2" id="KW-1185">Reference proteome</keyword>
<sequence>MDINTCEDGSRMKPPPTMEIKADEDGHGFCRVRRRRRRREVLDFASILGVRRISQPKMGFITEILRRRYSEKTVGIGLIVACLAGGFVGSRLGPAKG</sequence>
<evidence type="ECO:0000313" key="2">
    <source>
        <dbReference type="Proteomes" id="UP001060215"/>
    </source>
</evidence>